<evidence type="ECO:0000256" key="1">
    <source>
        <dbReference type="ARBA" id="ARBA00005044"/>
    </source>
</evidence>
<dbReference type="PIRSF" id="PIRSF001456">
    <property type="entry name" value="Chorismate_synth"/>
    <property type="match status" value="1"/>
</dbReference>
<dbReference type="CDD" id="cd07304">
    <property type="entry name" value="Chorismate_synthase"/>
    <property type="match status" value="1"/>
</dbReference>
<feature type="binding site" evidence="11">
    <location>
        <begin position="313"/>
        <end position="317"/>
    </location>
    <ligand>
        <name>FMN</name>
        <dbReference type="ChEBI" id="CHEBI:58210"/>
    </ligand>
</feature>
<dbReference type="PANTHER" id="PTHR21085">
    <property type="entry name" value="CHORISMATE SYNTHASE"/>
    <property type="match status" value="1"/>
</dbReference>
<dbReference type="PROSITE" id="PS00789">
    <property type="entry name" value="CHORISMATE_SYNTHASE_3"/>
    <property type="match status" value="1"/>
</dbReference>
<dbReference type="GO" id="GO:0010181">
    <property type="term" value="F:FMN binding"/>
    <property type="evidence" value="ECO:0007669"/>
    <property type="project" value="TreeGrafter"/>
</dbReference>
<dbReference type="GO" id="GO:0008652">
    <property type="term" value="P:amino acid biosynthetic process"/>
    <property type="evidence" value="ECO:0007669"/>
    <property type="project" value="UniProtKB-KW"/>
</dbReference>
<protein>
    <recommendedName>
        <fullName evidence="3 11">Chorismate synthase</fullName>
        <shortName evidence="11">CS</shortName>
        <ecNumber evidence="3 11">4.2.3.5</ecNumber>
    </recommendedName>
    <alternativeName>
        <fullName evidence="11">5-enolpyruvylshikimate-3-phosphate phospholyase</fullName>
    </alternativeName>
</protein>
<dbReference type="PROSITE" id="PS00788">
    <property type="entry name" value="CHORISMATE_SYNTHASE_2"/>
    <property type="match status" value="1"/>
</dbReference>
<proteinExistence type="inferred from homology"/>
<dbReference type="Proteomes" id="UP000178315">
    <property type="component" value="Unassembled WGS sequence"/>
</dbReference>
<dbReference type="UniPathway" id="UPA00053">
    <property type="reaction ID" value="UER00090"/>
</dbReference>
<dbReference type="SUPFAM" id="SSF103263">
    <property type="entry name" value="Chorismate synthase, AroC"/>
    <property type="match status" value="1"/>
</dbReference>
<keyword evidence="6 11" id="KW-0288">FMN</keyword>
<dbReference type="EMBL" id="MHJU01000027">
    <property type="protein sequence ID" value="OGY72639.1"/>
    <property type="molecule type" value="Genomic_DNA"/>
</dbReference>
<dbReference type="NCBIfam" id="NF003793">
    <property type="entry name" value="PRK05382.1"/>
    <property type="match status" value="1"/>
</dbReference>
<dbReference type="GO" id="GO:0004107">
    <property type="term" value="F:chorismate synthase activity"/>
    <property type="evidence" value="ECO:0007669"/>
    <property type="project" value="UniProtKB-UniRule"/>
</dbReference>
<comment type="caution">
    <text evidence="14">The sequence shown here is derived from an EMBL/GenBank/DDBJ whole genome shotgun (WGS) entry which is preliminary data.</text>
</comment>
<accession>A0A1G2A7J6</accession>
<dbReference type="GO" id="GO:0005829">
    <property type="term" value="C:cytosol"/>
    <property type="evidence" value="ECO:0007669"/>
    <property type="project" value="TreeGrafter"/>
</dbReference>
<evidence type="ECO:0000256" key="9">
    <source>
        <dbReference type="ARBA" id="ARBA00023141"/>
    </source>
</evidence>
<dbReference type="EC" id="4.2.3.5" evidence="3 11"/>
<keyword evidence="4 11" id="KW-0028">Amino-acid biosynthesis</keyword>
<comment type="caution">
    <text evidence="11">Lacks conserved residue(s) required for the propagation of feature annotation.</text>
</comment>
<evidence type="ECO:0000256" key="5">
    <source>
        <dbReference type="ARBA" id="ARBA00022630"/>
    </source>
</evidence>
<dbReference type="InterPro" id="IPR020541">
    <property type="entry name" value="Chorismate_synthase_CS"/>
</dbReference>
<reference evidence="14 15" key="1">
    <citation type="journal article" date="2016" name="Nat. Commun.">
        <title>Thousands of microbial genomes shed light on interconnected biogeochemical processes in an aquifer system.</title>
        <authorList>
            <person name="Anantharaman K."/>
            <person name="Brown C.T."/>
            <person name="Hug L.A."/>
            <person name="Sharon I."/>
            <person name="Castelle C.J."/>
            <person name="Probst A.J."/>
            <person name="Thomas B.C."/>
            <person name="Singh A."/>
            <person name="Wilkins M.J."/>
            <person name="Karaoz U."/>
            <person name="Brodie E.L."/>
            <person name="Williams K.H."/>
            <person name="Hubbard S.S."/>
            <person name="Banfield J.F."/>
        </authorList>
    </citation>
    <scope>NUCLEOTIDE SEQUENCE [LARGE SCALE GENOMIC DNA]</scope>
</reference>
<dbReference type="NCBIfam" id="TIGR00033">
    <property type="entry name" value="aroC"/>
    <property type="match status" value="1"/>
</dbReference>
<name>A0A1G2A7J6_9BACT</name>
<feature type="region of interest" description="Disordered" evidence="13">
    <location>
        <begin position="317"/>
        <end position="339"/>
    </location>
</feature>
<feature type="binding site" evidence="11">
    <location>
        <position position="339"/>
    </location>
    <ligand>
        <name>FMN</name>
        <dbReference type="ChEBI" id="CHEBI:58210"/>
    </ligand>
</feature>
<evidence type="ECO:0000256" key="2">
    <source>
        <dbReference type="ARBA" id="ARBA00008014"/>
    </source>
</evidence>
<evidence type="ECO:0000256" key="6">
    <source>
        <dbReference type="ARBA" id="ARBA00022643"/>
    </source>
</evidence>
<organism evidence="14 15">
    <name type="scientific">Candidatus Jacksonbacteria bacterium RIFCSPLOWO2_02_FULL_44_20</name>
    <dbReference type="NCBI Taxonomy" id="1798460"/>
    <lineage>
        <taxon>Bacteria</taxon>
        <taxon>Candidatus Jacksoniibacteriota</taxon>
    </lineage>
</organism>
<dbReference type="PROSITE" id="PS00787">
    <property type="entry name" value="CHORISMATE_SYNTHASE_1"/>
    <property type="match status" value="1"/>
</dbReference>
<feature type="binding site" evidence="11">
    <location>
        <begin position="124"/>
        <end position="126"/>
    </location>
    <ligand>
        <name>FMN</name>
        <dbReference type="ChEBI" id="CHEBI:58210"/>
    </ligand>
</feature>
<evidence type="ECO:0000256" key="12">
    <source>
        <dbReference type="RuleBase" id="RU000605"/>
    </source>
</evidence>
<keyword evidence="8 11" id="KW-0521">NADP</keyword>
<dbReference type="AlphaFoldDB" id="A0A1G2A7J6"/>
<keyword evidence="7 11" id="KW-0274">FAD</keyword>
<comment type="pathway">
    <text evidence="1 11 12">Metabolic intermediate biosynthesis; chorismate biosynthesis; chorismate from D-erythrose 4-phosphate and phosphoenolpyruvate: step 7/7.</text>
</comment>
<feature type="binding site" evidence="11">
    <location>
        <position position="53"/>
    </location>
    <ligand>
        <name>NADP(+)</name>
        <dbReference type="ChEBI" id="CHEBI:58349"/>
    </ligand>
</feature>
<evidence type="ECO:0000313" key="15">
    <source>
        <dbReference type="Proteomes" id="UP000178315"/>
    </source>
</evidence>
<dbReference type="HAMAP" id="MF_00300">
    <property type="entry name" value="Chorismate_synth"/>
    <property type="match status" value="1"/>
</dbReference>
<keyword evidence="5 11" id="KW-0285">Flavoprotein</keyword>
<evidence type="ECO:0000313" key="14">
    <source>
        <dbReference type="EMBL" id="OGY72639.1"/>
    </source>
</evidence>
<dbReference type="PANTHER" id="PTHR21085:SF0">
    <property type="entry name" value="CHORISMATE SYNTHASE"/>
    <property type="match status" value="1"/>
</dbReference>
<evidence type="ECO:0000256" key="10">
    <source>
        <dbReference type="ARBA" id="ARBA00023239"/>
    </source>
</evidence>
<evidence type="ECO:0000256" key="8">
    <source>
        <dbReference type="ARBA" id="ARBA00022857"/>
    </source>
</evidence>
<dbReference type="Gene3D" id="3.60.150.10">
    <property type="entry name" value="Chorismate synthase AroC"/>
    <property type="match status" value="1"/>
</dbReference>
<gene>
    <name evidence="11" type="primary">aroC</name>
    <name evidence="14" type="ORF">A3H61_03470</name>
</gene>
<evidence type="ECO:0000256" key="3">
    <source>
        <dbReference type="ARBA" id="ARBA00013036"/>
    </source>
</evidence>
<comment type="similarity">
    <text evidence="2 11 12">Belongs to the chorismate synthase family.</text>
</comment>
<evidence type="ECO:0000256" key="13">
    <source>
        <dbReference type="SAM" id="MobiDB-lite"/>
    </source>
</evidence>
<keyword evidence="10 11" id="KW-0456">Lyase</keyword>
<evidence type="ECO:0000256" key="7">
    <source>
        <dbReference type="ARBA" id="ARBA00022827"/>
    </source>
</evidence>
<evidence type="ECO:0000256" key="11">
    <source>
        <dbReference type="HAMAP-Rule" id="MF_00300"/>
    </source>
</evidence>
<dbReference type="InterPro" id="IPR035904">
    <property type="entry name" value="Chorismate_synth_AroC_sf"/>
</dbReference>
<comment type="function">
    <text evidence="11">Catalyzes the anti-1,4-elimination of the C-3 phosphate and the C-6 proR hydrogen from 5-enolpyruvylshikimate-3-phosphate (EPSP) to yield chorismate, which is the branch point compound that serves as the starting substrate for the three terminal pathways of aromatic amino acid biosynthesis. This reaction introduces a second double bond into the aromatic ring system.</text>
</comment>
<keyword evidence="9 11" id="KW-0057">Aromatic amino acid biosynthesis</keyword>
<sequence>MSNTFGQLFRITTWGESHGVAIGVVIDGCPAGLELSEDDIQRELDRRRPGQSKIASPRKERDRAEILSGVFEGVTLGTPISIIVRNEDARPVHYEELKDVYRPGHADYTWEAKYGARDWRGGGRASARETVGRVAAGAIARKILERVGVEIVGFVKQVENSLISANIVKTLENAIALRKEVESSIVRCPDKKVSDQIIKLIERARKDGDSVGGIVEVVAVGVPAGLGEPVFDKLSADLMKALGSIPAVKGVEIGSGFACAAMRGSEHNDTFQKFSPPYEGGVRGGLVTETNNAGGILGGISNGMPIVARIAIKPPSSISREQRSVDKSGNPRTIRVGGRHDPCVVPRAVPIAEAMMALTLADHWLRARVSKVD</sequence>
<dbReference type="FunFam" id="3.60.150.10:FF:000002">
    <property type="entry name" value="Chorismate synthase"/>
    <property type="match status" value="1"/>
</dbReference>
<feature type="binding site" evidence="11">
    <location>
        <position position="47"/>
    </location>
    <ligand>
        <name>NADP(+)</name>
        <dbReference type="ChEBI" id="CHEBI:58349"/>
    </ligand>
</feature>
<dbReference type="GO" id="GO:0009423">
    <property type="term" value="P:chorismate biosynthetic process"/>
    <property type="evidence" value="ECO:0007669"/>
    <property type="project" value="UniProtKB-UniRule"/>
</dbReference>
<evidence type="ECO:0000256" key="4">
    <source>
        <dbReference type="ARBA" id="ARBA00022605"/>
    </source>
</evidence>
<comment type="catalytic activity">
    <reaction evidence="11 12">
        <text>5-O-(1-carboxyvinyl)-3-phosphoshikimate = chorismate + phosphate</text>
        <dbReference type="Rhea" id="RHEA:21020"/>
        <dbReference type="ChEBI" id="CHEBI:29748"/>
        <dbReference type="ChEBI" id="CHEBI:43474"/>
        <dbReference type="ChEBI" id="CHEBI:57701"/>
        <dbReference type="EC" id="4.2.3.5"/>
    </reaction>
</comment>
<dbReference type="InterPro" id="IPR000453">
    <property type="entry name" value="Chorismate_synth"/>
</dbReference>
<comment type="subunit">
    <text evidence="11">Homotetramer.</text>
</comment>
<comment type="cofactor">
    <cofactor evidence="11 12">
        <name>FMNH2</name>
        <dbReference type="ChEBI" id="CHEBI:57618"/>
    </cofactor>
    <text evidence="11 12">Reduced FMN (FMNH(2)).</text>
</comment>
<dbReference type="GO" id="GO:0009073">
    <property type="term" value="P:aromatic amino acid family biosynthetic process"/>
    <property type="evidence" value="ECO:0007669"/>
    <property type="project" value="UniProtKB-KW"/>
</dbReference>
<dbReference type="Pfam" id="PF01264">
    <property type="entry name" value="Chorismate_synt"/>
    <property type="match status" value="1"/>
</dbReference>
<feature type="binding site" evidence="11">
    <location>
        <position position="298"/>
    </location>
    <ligand>
        <name>FMN</name>
        <dbReference type="ChEBI" id="CHEBI:58210"/>
    </ligand>
</feature>